<dbReference type="InterPro" id="IPR013320">
    <property type="entry name" value="ConA-like_dom_sf"/>
</dbReference>
<dbReference type="AlphaFoldDB" id="A0A1C7GVJ2"/>
<evidence type="ECO:0000313" key="2">
    <source>
        <dbReference type="Proteomes" id="UP000092631"/>
    </source>
</evidence>
<dbReference type="GeneID" id="82185702"/>
<dbReference type="SUPFAM" id="SSF49899">
    <property type="entry name" value="Concanavalin A-like lectins/glucanases"/>
    <property type="match status" value="1"/>
</dbReference>
<dbReference type="OrthoDB" id="1022189at2"/>
<accession>A0A1C7GVJ2</accession>
<dbReference type="PROSITE" id="PS51257">
    <property type="entry name" value="PROKAR_LIPOPROTEIN"/>
    <property type="match status" value="1"/>
</dbReference>
<dbReference type="EMBL" id="CP015401">
    <property type="protein sequence ID" value="ANU56313.1"/>
    <property type="molecule type" value="Genomic_DNA"/>
</dbReference>
<evidence type="ECO:0000313" key="1">
    <source>
        <dbReference type="EMBL" id="ANU56313.1"/>
    </source>
</evidence>
<dbReference type="GO" id="GO:0004553">
    <property type="term" value="F:hydrolase activity, hydrolyzing O-glycosyl compounds"/>
    <property type="evidence" value="ECO:0007669"/>
    <property type="project" value="UniProtKB-ARBA"/>
</dbReference>
<gene>
    <name evidence="1" type="ORF">A4V03_00960</name>
</gene>
<proteinExistence type="predicted"/>
<sequence>MKIVKYFFFASLLALGACGDDDNNKDNGTLADVVELKVDLTDISIAQGDERIVNILSGNGEYVVVSANDKVVTAEVEGNTVKLKALERDNHAQSVVYLTDKYEQRVKIMVTTAATFDLKLSQTLFTLYSQVEGADEAEVRIYTGNGGYTVGFHQEEGEIAVPDCIQLYTDALEETEKFRIKGIAQGSAELEVKDRQGKTAYVTVNVIAPKPILTDADEDGVTINGAQGKKKVRIIGGNGEYKILDSGDAKIMRLEIYGNEVTVIGRRVGTTSFTITDAKNQVSKQITVDILPGEPQYMNLGRDYGVWTHFGEMVGEGAAAIKEKTNNFKLTQMTWETVTRIDETNWLQTFMGKEGYFILRGGDWEGNKGRQMELVGISDKLKLRTGHGAFELGKWMHIALVVDCSKGKDDYNEKYKLYVNGKQVKWDDQHRTDIDYQEIDLCAGNDGGKISIGRASDDRRFLCGALREARIWNVCRTVEQLKANATELQEEHPDGLLARWIFSPGASTTYVEDATNADYDLVMHICKYNNWTETDFPLERFGDAAEIVIPFN</sequence>
<keyword evidence="2" id="KW-1185">Reference proteome</keyword>
<protein>
    <submittedName>
        <fullName evidence="1">Uncharacterized protein</fullName>
    </submittedName>
</protein>
<dbReference type="Proteomes" id="UP000092631">
    <property type="component" value="Chromosome"/>
</dbReference>
<name>A0A1C7GVJ2_9BACE</name>
<dbReference type="Gene3D" id="2.60.120.200">
    <property type="match status" value="1"/>
</dbReference>
<organism evidence="1 2">
    <name type="scientific">Bacteroides caecimuris</name>
    <dbReference type="NCBI Taxonomy" id="1796613"/>
    <lineage>
        <taxon>Bacteria</taxon>
        <taxon>Pseudomonadati</taxon>
        <taxon>Bacteroidota</taxon>
        <taxon>Bacteroidia</taxon>
        <taxon>Bacteroidales</taxon>
        <taxon>Bacteroidaceae</taxon>
        <taxon>Bacteroides</taxon>
    </lineage>
</organism>
<dbReference type="KEGG" id="bcae:A4V03_00960"/>
<dbReference type="GO" id="GO:0005975">
    <property type="term" value="P:carbohydrate metabolic process"/>
    <property type="evidence" value="ECO:0007669"/>
    <property type="project" value="UniProtKB-ARBA"/>
</dbReference>
<reference evidence="2" key="1">
    <citation type="submission" date="2016-04" db="EMBL/GenBank/DDBJ databases">
        <title>Complete Genome Sequences of Twelve Strains of a Stable Defined Moderately Diverse Mouse Microbiota 2 (sDMDMm2).</title>
        <authorList>
            <person name="Uchimura Y."/>
            <person name="Wyss M."/>
            <person name="Brugiroux S."/>
            <person name="Limenitakis J.P."/>
            <person name="Stecher B."/>
            <person name="McCoy K.D."/>
            <person name="Macpherson A.J."/>
        </authorList>
    </citation>
    <scope>NUCLEOTIDE SEQUENCE [LARGE SCALE GENOMIC DNA]</scope>
    <source>
        <strain evidence="2">I48</strain>
    </source>
</reference>
<dbReference type="RefSeq" id="WP_065537603.1">
    <property type="nucleotide sequence ID" value="NZ_CAPDLJ010000015.1"/>
</dbReference>
<dbReference type="Pfam" id="PF13385">
    <property type="entry name" value="Laminin_G_3"/>
    <property type="match status" value="1"/>
</dbReference>